<keyword evidence="1" id="KW-0472">Membrane</keyword>
<keyword evidence="3" id="KW-1185">Reference proteome</keyword>
<evidence type="ECO:0000313" key="3">
    <source>
        <dbReference type="Proteomes" id="UP000321577"/>
    </source>
</evidence>
<feature type="transmembrane region" description="Helical" evidence="1">
    <location>
        <begin position="38"/>
        <end position="59"/>
    </location>
</feature>
<dbReference type="RefSeq" id="WP_146849374.1">
    <property type="nucleotide sequence ID" value="NZ_BKAG01000006.1"/>
</dbReference>
<feature type="transmembrane region" description="Helical" evidence="1">
    <location>
        <begin position="71"/>
        <end position="93"/>
    </location>
</feature>
<keyword evidence="1" id="KW-1133">Transmembrane helix</keyword>
<dbReference type="Proteomes" id="UP000321577">
    <property type="component" value="Unassembled WGS sequence"/>
</dbReference>
<dbReference type="EMBL" id="BKAG01000006">
    <property type="protein sequence ID" value="GEP41876.1"/>
    <property type="molecule type" value="Genomic_DNA"/>
</dbReference>
<proteinExistence type="predicted"/>
<name>A0A512M576_9BACT</name>
<reference evidence="2 3" key="1">
    <citation type="submission" date="2019-07" db="EMBL/GenBank/DDBJ databases">
        <title>Whole genome shotgun sequence of Brevifollis gellanilyticus NBRC 108608.</title>
        <authorList>
            <person name="Hosoyama A."/>
            <person name="Uohara A."/>
            <person name="Ohji S."/>
            <person name="Ichikawa N."/>
        </authorList>
    </citation>
    <scope>NUCLEOTIDE SEQUENCE [LARGE SCALE GENOMIC DNA]</scope>
    <source>
        <strain evidence="2 3">NBRC 108608</strain>
    </source>
</reference>
<evidence type="ECO:0000313" key="2">
    <source>
        <dbReference type="EMBL" id="GEP41876.1"/>
    </source>
</evidence>
<sequence length="98" mass="11004">MKLTVPIAKAYSRSVIGSMLFQILVLLLTSLGDPVGQVVMWVLYSIPIFWLMVAIMVASRPRNPTRVDLMVIRYGFFVILIAVMGSTMLRWTLAGIPF</sequence>
<evidence type="ECO:0000256" key="1">
    <source>
        <dbReference type="SAM" id="Phobius"/>
    </source>
</evidence>
<organism evidence="2 3">
    <name type="scientific">Brevifollis gellanilyticus</name>
    <dbReference type="NCBI Taxonomy" id="748831"/>
    <lineage>
        <taxon>Bacteria</taxon>
        <taxon>Pseudomonadati</taxon>
        <taxon>Verrucomicrobiota</taxon>
        <taxon>Verrucomicrobiia</taxon>
        <taxon>Verrucomicrobiales</taxon>
        <taxon>Verrucomicrobiaceae</taxon>
    </lineage>
</organism>
<gene>
    <name evidence="2" type="ORF">BGE01nite_11670</name>
</gene>
<accession>A0A512M576</accession>
<comment type="caution">
    <text evidence="2">The sequence shown here is derived from an EMBL/GenBank/DDBJ whole genome shotgun (WGS) entry which is preliminary data.</text>
</comment>
<dbReference type="OrthoDB" id="9986096at2"/>
<dbReference type="AlphaFoldDB" id="A0A512M576"/>
<feature type="transmembrane region" description="Helical" evidence="1">
    <location>
        <begin position="12"/>
        <end position="32"/>
    </location>
</feature>
<keyword evidence="1" id="KW-0812">Transmembrane</keyword>
<protein>
    <submittedName>
        <fullName evidence="2">Uncharacterized protein</fullName>
    </submittedName>
</protein>